<dbReference type="Pfam" id="PF13704">
    <property type="entry name" value="Glyco_tranf_2_4"/>
    <property type="match status" value="1"/>
</dbReference>
<protein>
    <recommendedName>
        <fullName evidence="3">Glycosyltransferase 2-like domain-containing protein</fullName>
    </recommendedName>
</protein>
<keyword evidence="2" id="KW-1185">Reference proteome</keyword>
<organism evidence="1 2">
    <name type="scientific">Methyloceanibacter stevinii</name>
    <dbReference type="NCBI Taxonomy" id="1774970"/>
    <lineage>
        <taxon>Bacteria</taxon>
        <taxon>Pseudomonadati</taxon>
        <taxon>Pseudomonadota</taxon>
        <taxon>Alphaproteobacteria</taxon>
        <taxon>Hyphomicrobiales</taxon>
        <taxon>Hyphomicrobiaceae</taxon>
        <taxon>Methyloceanibacter</taxon>
    </lineage>
</organism>
<dbReference type="InterPro" id="IPR029044">
    <property type="entry name" value="Nucleotide-diphossugar_trans"/>
</dbReference>
<reference evidence="1 2" key="1">
    <citation type="journal article" date="2016" name="Environ. Microbiol.">
        <title>New Methyloceanibacter diversity from North Sea sediments includes methanotroph containing solely the soluble methane monooxygenase.</title>
        <authorList>
            <person name="Vekeman B."/>
            <person name="Kerckhof F.M."/>
            <person name="Cremers G."/>
            <person name="de Vos P."/>
            <person name="Vandamme P."/>
            <person name="Boon N."/>
            <person name="Op den Camp H.J."/>
            <person name="Heylen K."/>
        </authorList>
    </citation>
    <scope>NUCLEOTIDE SEQUENCE [LARGE SCALE GENOMIC DNA]</scope>
    <source>
        <strain evidence="1 2">R-67176</strain>
    </source>
</reference>
<dbReference type="SUPFAM" id="SSF53448">
    <property type="entry name" value="Nucleotide-diphospho-sugar transferases"/>
    <property type="match status" value="1"/>
</dbReference>
<dbReference type="EMBL" id="LPWE01000002">
    <property type="protein sequence ID" value="ODR97273.1"/>
    <property type="molecule type" value="Genomic_DNA"/>
</dbReference>
<comment type="caution">
    <text evidence="1">The sequence shown here is derived from an EMBL/GenBank/DDBJ whole genome shotgun (WGS) entry which is preliminary data.</text>
</comment>
<evidence type="ECO:0008006" key="3">
    <source>
        <dbReference type="Google" id="ProtNLM"/>
    </source>
</evidence>
<dbReference type="RefSeq" id="WP_083241148.1">
    <property type="nucleotide sequence ID" value="NZ_LPWE01000002.1"/>
</dbReference>
<sequence length="283" mass="32077">MTAADTSTWQVRETESVIVGNEALLGQSHQVVAMTRMRNEALILPDTLDYLADHVDAIIAYDDASTDETVDLLRAHPKVALIVANQAWERDVDARKRAEGRHRGLLLEMARAQLPHDWMFCFDPDERVTGDVRAYLGGLGPDVDALRVRLFDAYLTAEDQAPYTSDSALMDFRRFYGPEQRDILMFWRNRETIGFAEGDGRTPRGMTAVKTDLYCQHYGKSLSVGHWEETCDYYLQHFPYETYGAKWEARKGKAIHAESDFGNPLHEWGEGLFANAVPMPSAK</sequence>
<accession>A0A1E3VUR0</accession>
<evidence type="ECO:0000313" key="2">
    <source>
        <dbReference type="Proteomes" id="UP000094172"/>
    </source>
</evidence>
<dbReference type="AlphaFoldDB" id="A0A1E3VUR0"/>
<proteinExistence type="predicted"/>
<dbReference type="Gene3D" id="3.90.550.10">
    <property type="entry name" value="Spore Coat Polysaccharide Biosynthesis Protein SpsA, Chain A"/>
    <property type="match status" value="1"/>
</dbReference>
<evidence type="ECO:0000313" key="1">
    <source>
        <dbReference type="EMBL" id="ODR97273.1"/>
    </source>
</evidence>
<name>A0A1E3VUR0_9HYPH</name>
<dbReference type="Proteomes" id="UP000094172">
    <property type="component" value="Unassembled WGS sequence"/>
</dbReference>
<gene>
    <name evidence="1" type="ORF">AUC70_13585</name>
</gene>
<dbReference type="STRING" id="1774970.AUC70_13585"/>